<evidence type="ECO:0000313" key="4">
    <source>
        <dbReference type="Proteomes" id="UP000664405"/>
    </source>
</evidence>
<sequence length="290" mass="32809">MTASAPQSTNEQSRRTHSSKKETGDLLDVVIVNYNTYDDTCKCVQHLLEQGEVSPENIYVVDNCSPDGSGELLMKTYSSGVNVILLQENRGFGAGVNVGSRAGRAANILILNPDCYPEKANIHLVLDHINQNPDVGIVGAELVNPDGSLQYSARTFYSCLDVLVRRSFLKNVFPFSLLNRSHLMQAHPRNSAFDVDWVMGTGLFVRRKLFCQVGKMDEGYFLYMDDVDLCARVHRAGFRVQLMPAVKFIHDHRRQSGQIWKWTRAHSLHFQSLKLFAKRHGLPVFRRLKL</sequence>
<protein>
    <submittedName>
        <fullName evidence="3">Glycosyltransferase family 2 protein</fullName>
    </submittedName>
</protein>
<dbReference type="CDD" id="cd04186">
    <property type="entry name" value="GT_2_like_c"/>
    <property type="match status" value="1"/>
</dbReference>
<keyword evidence="3" id="KW-0808">Transferase</keyword>
<dbReference type="RefSeq" id="WP_206927617.1">
    <property type="nucleotide sequence ID" value="NZ_JAEKJW010000002.1"/>
</dbReference>
<dbReference type="GO" id="GO:0016740">
    <property type="term" value="F:transferase activity"/>
    <property type="evidence" value="ECO:0007669"/>
    <property type="project" value="UniProtKB-KW"/>
</dbReference>
<reference evidence="3" key="1">
    <citation type="submission" date="2020-12" db="EMBL/GenBank/DDBJ databases">
        <title>Oil enriched cultivation method for isolating marine PHA-producing bacteria.</title>
        <authorList>
            <person name="Zheng W."/>
            <person name="Yu S."/>
            <person name="Huang Y."/>
        </authorList>
    </citation>
    <scope>NUCLEOTIDE SEQUENCE</scope>
    <source>
        <strain evidence="3">SY-2-3</strain>
    </source>
</reference>
<comment type="caution">
    <text evidence="3">The sequence shown here is derived from an EMBL/GenBank/DDBJ whole genome shotgun (WGS) entry which is preliminary data.</text>
</comment>
<dbReference type="InterPro" id="IPR001173">
    <property type="entry name" value="Glyco_trans_2-like"/>
</dbReference>
<dbReference type="Pfam" id="PF00535">
    <property type="entry name" value="Glycos_transf_2"/>
    <property type="match status" value="1"/>
</dbReference>
<feature type="region of interest" description="Disordered" evidence="1">
    <location>
        <begin position="1"/>
        <end position="20"/>
    </location>
</feature>
<accession>A0A8I1M9K6</accession>
<dbReference type="PANTHER" id="PTHR43179">
    <property type="entry name" value="RHAMNOSYLTRANSFERASE WBBL"/>
    <property type="match status" value="1"/>
</dbReference>
<gene>
    <name evidence="3" type="ORF">JF547_12710</name>
</gene>
<dbReference type="SUPFAM" id="SSF53448">
    <property type="entry name" value="Nucleotide-diphospho-sugar transferases"/>
    <property type="match status" value="1"/>
</dbReference>
<evidence type="ECO:0000259" key="2">
    <source>
        <dbReference type="Pfam" id="PF00535"/>
    </source>
</evidence>
<feature type="compositionally biased region" description="Polar residues" evidence="1">
    <location>
        <begin position="1"/>
        <end position="11"/>
    </location>
</feature>
<dbReference type="Gene3D" id="3.90.550.10">
    <property type="entry name" value="Spore Coat Polysaccharide Biosynthesis Protein SpsA, Chain A"/>
    <property type="match status" value="1"/>
</dbReference>
<proteinExistence type="predicted"/>
<dbReference type="PANTHER" id="PTHR43179:SF7">
    <property type="entry name" value="RHAMNOSYLTRANSFERASE WBBL"/>
    <property type="match status" value="1"/>
</dbReference>
<evidence type="ECO:0000256" key="1">
    <source>
        <dbReference type="SAM" id="MobiDB-lite"/>
    </source>
</evidence>
<dbReference type="Proteomes" id="UP000664405">
    <property type="component" value="Unassembled WGS sequence"/>
</dbReference>
<dbReference type="InterPro" id="IPR029044">
    <property type="entry name" value="Nucleotide-diphossugar_trans"/>
</dbReference>
<evidence type="ECO:0000313" key="3">
    <source>
        <dbReference type="EMBL" id="MBN8197322.1"/>
    </source>
</evidence>
<feature type="domain" description="Glycosyltransferase 2-like" evidence="2">
    <location>
        <begin position="29"/>
        <end position="165"/>
    </location>
</feature>
<dbReference type="AlphaFoldDB" id="A0A8I1M9K6"/>
<organism evidence="3 4">
    <name type="scientific">Thalassospira povalilytica</name>
    <dbReference type="NCBI Taxonomy" id="732237"/>
    <lineage>
        <taxon>Bacteria</taxon>
        <taxon>Pseudomonadati</taxon>
        <taxon>Pseudomonadota</taxon>
        <taxon>Alphaproteobacteria</taxon>
        <taxon>Rhodospirillales</taxon>
        <taxon>Thalassospiraceae</taxon>
        <taxon>Thalassospira</taxon>
    </lineage>
</organism>
<name>A0A8I1M9K6_9PROT</name>
<dbReference type="EMBL" id="JAEKJW010000002">
    <property type="protein sequence ID" value="MBN8197322.1"/>
    <property type="molecule type" value="Genomic_DNA"/>
</dbReference>